<dbReference type="GO" id="GO:0106290">
    <property type="term" value="F:trans-cinnamate-CoA ligase activity"/>
    <property type="evidence" value="ECO:0007669"/>
    <property type="project" value="UniProtKB-ARBA"/>
</dbReference>
<dbReference type="Proteomes" id="UP000008021">
    <property type="component" value="Chromosome 6"/>
</dbReference>
<dbReference type="GO" id="GO:0009698">
    <property type="term" value="P:phenylpropanoid metabolic process"/>
    <property type="evidence" value="ECO:0007669"/>
    <property type="project" value="UniProtKB-ARBA"/>
</dbReference>
<dbReference type="Gene3D" id="3.40.50.12780">
    <property type="entry name" value="N-terminal domain of ligase-like"/>
    <property type="match status" value="2"/>
</dbReference>
<dbReference type="FunFam" id="3.30.300.30:FF:000022">
    <property type="entry name" value="Putative acyl-activating enzyme 19"/>
    <property type="match status" value="1"/>
</dbReference>
<dbReference type="PANTHER" id="PTHR44394:SF1">
    <property type="entry name" value="BETA-ALANINE-ACTIVATING ENZYME"/>
    <property type="match status" value="1"/>
</dbReference>
<reference evidence="11" key="1">
    <citation type="submission" date="2015-04" db="UniProtKB">
        <authorList>
            <consortium name="EnsemblPlants"/>
        </authorList>
    </citation>
    <scope>IDENTIFICATION</scope>
</reference>
<evidence type="ECO:0000256" key="1">
    <source>
        <dbReference type="ARBA" id="ARBA00001946"/>
    </source>
</evidence>
<protein>
    <recommendedName>
        <fullName evidence="2">4-coumarate--CoA ligase</fullName>
        <ecNumber evidence="2">6.2.1.12</ecNumber>
    </recommendedName>
</protein>
<evidence type="ECO:0000313" key="11">
    <source>
        <dbReference type="EnsemblPlants" id="OMERI06G00640.1"/>
    </source>
</evidence>
<evidence type="ECO:0000259" key="8">
    <source>
        <dbReference type="Pfam" id="PF11926"/>
    </source>
</evidence>
<dbReference type="InterPro" id="IPR024593">
    <property type="entry name" value="DUF3444"/>
</dbReference>
<evidence type="ECO:0000256" key="2">
    <source>
        <dbReference type="ARBA" id="ARBA00012959"/>
    </source>
</evidence>
<dbReference type="EC" id="6.2.1.12" evidence="2"/>
<feature type="domain" description="Zinc beta-ribbon" evidence="10">
    <location>
        <begin position="1260"/>
        <end position="1293"/>
    </location>
</feature>
<name>A0A0E0DVP6_9ORYZ</name>
<comment type="catalytic activity">
    <reaction evidence="3">
        <text>(E)-4-coumarate + ATP + H(+) = (E)-4-coumaroyl-AMP + diphosphate</text>
        <dbReference type="Rhea" id="RHEA:72419"/>
        <dbReference type="ChEBI" id="CHEBI:12876"/>
        <dbReference type="ChEBI" id="CHEBI:15378"/>
        <dbReference type="ChEBI" id="CHEBI:30616"/>
        <dbReference type="ChEBI" id="CHEBI:33019"/>
        <dbReference type="ChEBI" id="CHEBI:192348"/>
    </reaction>
    <physiologicalReaction direction="left-to-right" evidence="3">
        <dbReference type="Rhea" id="RHEA:72420"/>
    </physiologicalReaction>
</comment>
<feature type="region of interest" description="Disordered" evidence="6">
    <location>
        <begin position="1547"/>
        <end position="1572"/>
    </location>
</feature>
<evidence type="ECO:0000256" key="5">
    <source>
        <dbReference type="ARBA" id="ARBA00034252"/>
    </source>
</evidence>
<evidence type="ECO:0000256" key="6">
    <source>
        <dbReference type="SAM" id="MobiDB-lite"/>
    </source>
</evidence>
<dbReference type="InterPro" id="IPR052091">
    <property type="entry name" value="Beta-ala_Activ/Resist"/>
</dbReference>
<feature type="domain" description="AMP-dependent synthetase/ligase" evidence="7">
    <location>
        <begin position="252"/>
        <end position="383"/>
    </location>
</feature>
<dbReference type="Pfam" id="PF00501">
    <property type="entry name" value="AMP-binding"/>
    <property type="match status" value="2"/>
</dbReference>
<evidence type="ECO:0000259" key="10">
    <source>
        <dbReference type="Pfam" id="PF23551"/>
    </source>
</evidence>
<dbReference type="Gene3D" id="1.10.1200.10">
    <property type="entry name" value="ACP-like"/>
    <property type="match status" value="1"/>
</dbReference>
<dbReference type="InterPro" id="IPR042099">
    <property type="entry name" value="ANL_N_sf"/>
</dbReference>
<evidence type="ECO:0000313" key="12">
    <source>
        <dbReference type="Proteomes" id="UP000008021"/>
    </source>
</evidence>
<feature type="domain" description="Pyrrolo-quinoline quinone repeat" evidence="9">
    <location>
        <begin position="766"/>
        <end position="1052"/>
    </location>
</feature>
<dbReference type="HOGENOM" id="CLU_244707_0_0_1"/>
<dbReference type="InterPro" id="IPR015943">
    <property type="entry name" value="WD40/YVTN_repeat-like_dom_sf"/>
</dbReference>
<comment type="catalytic activity">
    <reaction evidence="5">
        <text>(E)-4-coumarate + ATP + CoA = (E)-4-coumaroyl-CoA + AMP + diphosphate</text>
        <dbReference type="Rhea" id="RHEA:19641"/>
        <dbReference type="ChEBI" id="CHEBI:12876"/>
        <dbReference type="ChEBI" id="CHEBI:30616"/>
        <dbReference type="ChEBI" id="CHEBI:33019"/>
        <dbReference type="ChEBI" id="CHEBI:57287"/>
        <dbReference type="ChEBI" id="CHEBI:85008"/>
        <dbReference type="ChEBI" id="CHEBI:456215"/>
        <dbReference type="EC" id="6.2.1.12"/>
    </reaction>
    <physiologicalReaction direction="left-to-right" evidence="5">
        <dbReference type="Rhea" id="RHEA:19642"/>
    </physiologicalReaction>
</comment>
<dbReference type="STRING" id="40149.A0A0E0DVP6"/>
<dbReference type="eggNOG" id="KOG4649">
    <property type="taxonomic scope" value="Eukaryota"/>
</dbReference>
<feature type="compositionally biased region" description="Low complexity" evidence="6">
    <location>
        <begin position="1215"/>
        <end position="1232"/>
    </location>
</feature>
<dbReference type="Pfam" id="PF11926">
    <property type="entry name" value="DUF3444"/>
    <property type="match status" value="1"/>
</dbReference>
<dbReference type="GO" id="GO:0043041">
    <property type="term" value="P:amino acid activation for nonribosomal peptide biosynthetic process"/>
    <property type="evidence" value="ECO:0007669"/>
    <property type="project" value="TreeGrafter"/>
</dbReference>
<dbReference type="SUPFAM" id="SSF50998">
    <property type="entry name" value="Quinoprotein alcohol dehydrogenase-like"/>
    <property type="match status" value="1"/>
</dbReference>
<feature type="domain" description="AMP-dependent synthetase/ligase" evidence="7">
    <location>
        <begin position="95"/>
        <end position="221"/>
    </location>
</feature>
<dbReference type="Gene3D" id="2.130.10.10">
    <property type="entry name" value="YVTN repeat-like/Quinoprotein amine dehydrogenase"/>
    <property type="match status" value="2"/>
</dbReference>
<dbReference type="Pfam" id="PF13570">
    <property type="entry name" value="Beta-prop_ACSF4"/>
    <property type="match status" value="1"/>
</dbReference>
<dbReference type="InterPro" id="IPR011047">
    <property type="entry name" value="Quinoprotein_ADH-like_sf"/>
</dbReference>
<dbReference type="GO" id="GO:0016207">
    <property type="term" value="F:4-coumarate-CoA ligase activity"/>
    <property type="evidence" value="ECO:0007669"/>
    <property type="project" value="UniProtKB-EC"/>
</dbReference>
<feature type="compositionally biased region" description="Acidic residues" evidence="6">
    <location>
        <begin position="1347"/>
        <end position="1365"/>
    </location>
</feature>
<dbReference type="InterPro" id="IPR002372">
    <property type="entry name" value="PQQ_rpt_dom"/>
</dbReference>
<dbReference type="PROSITE" id="PS00455">
    <property type="entry name" value="AMP_BINDING"/>
    <property type="match status" value="1"/>
</dbReference>
<dbReference type="InterPro" id="IPR056988">
    <property type="entry name" value="Zn_ribbon_pln"/>
</dbReference>
<dbReference type="FunFam" id="1.10.1200.10:FF:000015">
    <property type="entry name" value="Putative acyl-activating enzyme 19"/>
    <property type="match status" value="1"/>
</dbReference>
<evidence type="ECO:0000256" key="3">
    <source>
        <dbReference type="ARBA" id="ARBA00034219"/>
    </source>
</evidence>
<dbReference type="PANTHER" id="PTHR44394">
    <property type="entry name" value="BETA-ALANINE-ACTIVATING ENZYME"/>
    <property type="match status" value="1"/>
</dbReference>
<dbReference type="Gene3D" id="3.30.300.30">
    <property type="match status" value="1"/>
</dbReference>
<feature type="region of interest" description="Disordered" evidence="6">
    <location>
        <begin position="1296"/>
        <end position="1323"/>
    </location>
</feature>
<feature type="region of interest" description="Disordered" evidence="6">
    <location>
        <begin position="1081"/>
        <end position="1130"/>
    </location>
</feature>
<comment type="catalytic activity">
    <reaction evidence="4">
        <text>(E)-4-coumaroyl-AMP + CoA = (E)-4-coumaroyl-CoA + AMP + H(+)</text>
        <dbReference type="Rhea" id="RHEA:72423"/>
        <dbReference type="ChEBI" id="CHEBI:15378"/>
        <dbReference type="ChEBI" id="CHEBI:57287"/>
        <dbReference type="ChEBI" id="CHEBI:85008"/>
        <dbReference type="ChEBI" id="CHEBI:192348"/>
        <dbReference type="ChEBI" id="CHEBI:456215"/>
    </reaction>
    <physiologicalReaction direction="left-to-right" evidence="4">
        <dbReference type="Rhea" id="RHEA:72424"/>
    </physiologicalReaction>
</comment>
<dbReference type="SUPFAM" id="SSF47336">
    <property type="entry name" value="ACP-like"/>
    <property type="match status" value="1"/>
</dbReference>
<dbReference type="InterPro" id="IPR045851">
    <property type="entry name" value="AMP-bd_C_sf"/>
</dbReference>
<keyword evidence="12" id="KW-1185">Reference proteome</keyword>
<evidence type="ECO:0000256" key="4">
    <source>
        <dbReference type="ARBA" id="ARBA00034223"/>
    </source>
</evidence>
<dbReference type="Gramene" id="OMERI06G00640.1">
    <property type="protein sequence ID" value="OMERI06G00640.1"/>
    <property type="gene ID" value="OMERI06G00640"/>
</dbReference>
<dbReference type="eggNOG" id="KOG1178">
    <property type="taxonomic scope" value="Eukaryota"/>
</dbReference>
<comment type="cofactor">
    <cofactor evidence="1">
        <name>Mg(2+)</name>
        <dbReference type="ChEBI" id="CHEBI:18420"/>
    </cofactor>
</comment>
<dbReference type="InterPro" id="IPR000873">
    <property type="entry name" value="AMP-dep_synth/lig_dom"/>
</dbReference>
<evidence type="ECO:0000259" key="9">
    <source>
        <dbReference type="Pfam" id="PF13570"/>
    </source>
</evidence>
<dbReference type="SUPFAM" id="SSF56801">
    <property type="entry name" value="Acetyl-CoA synthetase-like"/>
    <property type="match status" value="1"/>
</dbReference>
<feature type="region of interest" description="Disordered" evidence="6">
    <location>
        <begin position="1335"/>
        <end position="1376"/>
    </location>
</feature>
<accession>A0A0E0DVP6</accession>
<dbReference type="EnsemblPlants" id="OMERI06G00640.1">
    <property type="protein sequence ID" value="OMERI06G00640.1"/>
    <property type="gene ID" value="OMERI06G00640"/>
</dbReference>
<dbReference type="InterPro" id="IPR036736">
    <property type="entry name" value="ACP-like_sf"/>
</dbReference>
<dbReference type="InterPro" id="IPR006162">
    <property type="entry name" value="Ppantetheine_attach_site"/>
</dbReference>
<feature type="region of interest" description="Disordered" evidence="6">
    <location>
        <begin position="1214"/>
        <end position="1234"/>
    </location>
</feature>
<dbReference type="SMART" id="SM00564">
    <property type="entry name" value="PQQ"/>
    <property type="match status" value="5"/>
</dbReference>
<evidence type="ECO:0000259" key="7">
    <source>
        <dbReference type="Pfam" id="PF00501"/>
    </source>
</evidence>
<reference evidence="11" key="2">
    <citation type="submission" date="2018-05" db="EMBL/GenBank/DDBJ databases">
        <title>OmerRS3 (Oryza meridionalis Reference Sequence Version 3).</title>
        <authorList>
            <person name="Zhang J."/>
            <person name="Kudrna D."/>
            <person name="Lee S."/>
            <person name="Talag J."/>
            <person name="Welchert J."/>
            <person name="Wing R.A."/>
        </authorList>
    </citation>
    <scope>NUCLEOTIDE SEQUENCE [LARGE SCALE GENOMIC DNA]</scope>
    <source>
        <strain evidence="11">cv. OR44</strain>
    </source>
</reference>
<proteinExistence type="predicted"/>
<organism evidence="11">
    <name type="scientific">Oryza meridionalis</name>
    <dbReference type="NCBI Taxonomy" id="40149"/>
    <lineage>
        <taxon>Eukaryota</taxon>
        <taxon>Viridiplantae</taxon>
        <taxon>Streptophyta</taxon>
        <taxon>Embryophyta</taxon>
        <taxon>Tracheophyta</taxon>
        <taxon>Spermatophyta</taxon>
        <taxon>Magnoliopsida</taxon>
        <taxon>Liliopsida</taxon>
        <taxon>Poales</taxon>
        <taxon>Poaceae</taxon>
        <taxon>BOP clade</taxon>
        <taxon>Oryzoideae</taxon>
        <taxon>Oryzeae</taxon>
        <taxon>Oryzinae</taxon>
        <taxon>Oryza</taxon>
    </lineage>
</organism>
<dbReference type="InterPro" id="IPR018391">
    <property type="entry name" value="PQQ_b-propeller_rpt"/>
</dbReference>
<dbReference type="PROSITE" id="PS00012">
    <property type="entry name" value="PHOSPHOPANTETHEINE"/>
    <property type="match status" value="1"/>
</dbReference>
<dbReference type="Pfam" id="PF23551">
    <property type="entry name" value="Zn_ribbon_20"/>
    <property type="match status" value="1"/>
</dbReference>
<sequence length="1591" mass="175111">MAAAAKEEEPCCISHAFDRAARRNPTGLAVIHAASSSPSSGSDSERRFTCADLLAAVSTLSRRIAAELRSSTSRHRDESPGCSGRPVEAAAAPRVVGVYASPSVEYIAAVLAVLRCGEAFLPLDPSWPEERIRWATSSSNAALVVSSGGLGAAHVFASSACSVIRMDDDLWQVFEDEKGGIGRDGLAWPCECKKPREFCYVMFTSGSTGKPKGVCGTEKGIEYLKLHGSKNICDQRNIKWLMFFYLLLCNFLFKAYGISRMTLVPSLMEIILPTLEKNLSWGHNPLKMLIFSGENLSILLWKRVHEILPETTIVNLYGTTEVSGDCTFFDCTDLPILLKREELTSVPIGFPISNCEVCIATDAEVADEGEMHVTGACLFAGYLEESMASNHTEDNGSSTYYRTGDFARRLKSGEFIFLGRKDRTVKIYGQRFSLQEVESTLNEHPDVSAAAVTFQNNGSLDFRAYLVLKSSTASVKDCQQRKRYKSSQVIMPSIRSWLIMKLPPAMIPRFFLYMESLPLTSSGKIDYMKLSSLKCALESCETETERITVNPHLQVIKKAFSDALLVDEVSEFDDFFTLGGNSISAAHVAHKLEIDMRMLYIYSTPSKLLDALFTKHGCLLSSSHEPHLKKGLDISSSIHSSFNPIATSVDDNFPEVKAHINGDGECAHDAISGNYANEVDGQLNRNVPLSNDRYQTKSLLLDTCSNDSIVDVSPWILNFCLQKKWSLGRCNRFMHGYEDKLQIEDVCSYVPYNKRGYLQALWNIPLGSCVDASPLLVSNNGMLSIFIGSHSHTFLCIDGCSGSVRWNVKLEGRVECSAAITGDFSEVVVGCYKGKIYFLDMLTGKQAWTIQTDGENVVIVHVSQSQIEVSIFLQMHTLTQKMRFSWCGSYDHHLYALNCKDRCCTYKISCGGSIYGSPAIDMTHNMIYVASTSGLVTAISLEVSSFRIIWQYEAGAPIFGSLAIHHHGGKVICCLVNGLVVALNSHGSVVWKASVGGPIFAGACLSSGLPTQVLIPSRDGILYSFDTTSGALLWKYEVGDPITASAFVDEVLTATSRSPGASERKTYGELATMKKCKMKQDDVWTPAEAAQPRRRGDQTPTPTPTPTPATTHHAPPMPGGPSRAADADDDDELSRLLSLAEADLDAGRLRAAHKHARRAARLDPDSTRASLLLTAVSVLAADDSSHRATLLIPDSPHSQASPLSPSALRRHYKSLSKSLRSGPPSSSPSVSSAVKEALRRASDAYAALANQAAAPVPPTFWTACAGCRLLHEFDRKYVGFRLMCPSCRRTFLASEVPPPPEAEAEAEPDPLPPAKKKPKTQKREMTLAEMQLQLAKKRATNNSSRLEEEDDDDDNDDEDDEEEEQQQNNDSEMMDVEDSDFYNFDADRCETCFKKGQVWALYGDDDGMPRHYALVEMITPGGRFRAQIRWLDLQPDGGEGKPCGEFKVGRTVTVHSVNIFSHQVAYERVAREVYRIYTKKGSVWALHGGKDANSGRPKYEFVVFLSGYNDLYGASFGYLEKVEGFRSIFTRQDVGRDAVQTLQKGDMGKLSHQIPARRAPKGEGSTLPPTDCWELDPASLPSELLHDNQQK</sequence>
<feature type="domain" description="DUF3444" evidence="8">
    <location>
        <begin position="1371"/>
        <end position="1560"/>
    </location>
</feature>
<dbReference type="InterPro" id="IPR020845">
    <property type="entry name" value="AMP-binding_CS"/>
</dbReference>